<sequence>MAGWSYAQAQQAWQLKEEGYDFDEISVAMGVRATTAQKLVSRWEARLSIQAVWHHGLPVRIVNHLKENNIDSLESLQSVLAEGRLQKGMVPGIGAASIEQIRTWLESRNLKKECSEADKPVVVHLSPAMIEALDALAITEHEDRSEIIKRLILEADEHRKR</sequence>
<dbReference type="AlphaFoldDB" id="A0A7W5HLU6"/>
<comment type="caution">
    <text evidence="2">The sequence shown here is derived from an EMBL/GenBank/DDBJ whole genome shotgun (WGS) entry which is preliminary data.</text>
</comment>
<keyword evidence="3" id="KW-1185">Reference proteome</keyword>
<dbReference type="GO" id="GO:0006355">
    <property type="term" value="P:regulation of DNA-templated transcription"/>
    <property type="evidence" value="ECO:0007669"/>
    <property type="project" value="InterPro"/>
</dbReference>
<dbReference type="Proteomes" id="UP000518892">
    <property type="component" value="Unassembled WGS sequence"/>
</dbReference>
<proteinExistence type="predicted"/>
<evidence type="ECO:0000259" key="1">
    <source>
        <dbReference type="Pfam" id="PF01402"/>
    </source>
</evidence>
<feature type="domain" description="Ribbon-helix-helix protein CopG" evidence="1">
    <location>
        <begin position="121"/>
        <end position="154"/>
    </location>
</feature>
<dbReference type="EMBL" id="JACHXR010000008">
    <property type="protein sequence ID" value="MBB3231971.1"/>
    <property type="molecule type" value="Genomic_DNA"/>
</dbReference>
<dbReference type="InterPro" id="IPR002145">
    <property type="entry name" value="CopG"/>
</dbReference>
<dbReference type="SUPFAM" id="SSF47789">
    <property type="entry name" value="C-terminal domain of RNA polymerase alpha subunit"/>
    <property type="match status" value="1"/>
</dbReference>
<organism evidence="2 3">
    <name type="scientific">Halomonas stenophila</name>
    <dbReference type="NCBI Taxonomy" id="795312"/>
    <lineage>
        <taxon>Bacteria</taxon>
        <taxon>Pseudomonadati</taxon>
        <taxon>Pseudomonadota</taxon>
        <taxon>Gammaproteobacteria</taxon>
        <taxon>Oceanospirillales</taxon>
        <taxon>Halomonadaceae</taxon>
        <taxon>Halomonas</taxon>
    </lineage>
</organism>
<dbReference type="Pfam" id="PF01402">
    <property type="entry name" value="RHH_1"/>
    <property type="match status" value="1"/>
</dbReference>
<dbReference type="RefSeq" id="WP_183384440.1">
    <property type="nucleotide sequence ID" value="NZ_JACHXR010000008.1"/>
</dbReference>
<protein>
    <submittedName>
        <fullName evidence="2">Chaperonin GroEL (HSP60 family)</fullName>
    </submittedName>
</protein>
<dbReference type="Gene3D" id="1.10.150.20">
    <property type="entry name" value="5' to 3' exonuclease, C-terminal subdomain"/>
    <property type="match status" value="1"/>
</dbReference>
<reference evidence="2 3" key="1">
    <citation type="submission" date="2020-08" db="EMBL/GenBank/DDBJ databases">
        <title>Genomic Encyclopedia of Type Strains, Phase III (KMG-III): the genomes of soil and plant-associated and newly described type strains.</title>
        <authorList>
            <person name="Whitman W."/>
        </authorList>
    </citation>
    <scope>NUCLEOTIDE SEQUENCE [LARGE SCALE GENOMIC DNA]</scope>
    <source>
        <strain evidence="2 3">CECT 7744</strain>
    </source>
</reference>
<gene>
    <name evidence="2" type="ORF">FHR97_002834</name>
</gene>
<evidence type="ECO:0000313" key="3">
    <source>
        <dbReference type="Proteomes" id="UP000518892"/>
    </source>
</evidence>
<evidence type="ECO:0000313" key="2">
    <source>
        <dbReference type="EMBL" id="MBB3231971.1"/>
    </source>
</evidence>
<name>A0A7W5HLU6_9GAMM</name>
<accession>A0A7W5HLU6</accession>